<dbReference type="EMBL" id="MUJZ01070037">
    <property type="protein sequence ID" value="OTF69523.1"/>
    <property type="molecule type" value="Genomic_DNA"/>
</dbReference>
<keyword evidence="2" id="KW-1185">Reference proteome</keyword>
<dbReference type="Proteomes" id="UP000194236">
    <property type="component" value="Unassembled WGS sequence"/>
</dbReference>
<proteinExistence type="predicted"/>
<organism evidence="1 2">
    <name type="scientific">Euroglyphus maynei</name>
    <name type="common">Mayne's house dust mite</name>
    <dbReference type="NCBI Taxonomy" id="6958"/>
    <lineage>
        <taxon>Eukaryota</taxon>
        <taxon>Metazoa</taxon>
        <taxon>Ecdysozoa</taxon>
        <taxon>Arthropoda</taxon>
        <taxon>Chelicerata</taxon>
        <taxon>Arachnida</taxon>
        <taxon>Acari</taxon>
        <taxon>Acariformes</taxon>
        <taxon>Sarcoptiformes</taxon>
        <taxon>Astigmata</taxon>
        <taxon>Psoroptidia</taxon>
        <taxon>Analgoidea</taxon>
        <taxon>Pyroglyphidae</taxon>
        <taxon>Pyroglyphinae</taxon>
        <taxon>Euroglyphus</taxon>
    </lineage>
</organism>
<dbReference type="AlphaFoldDB" id="A0A1Y3API2"/>
<name>A0A1Y3API2_EURMA</name>
<evidence type="ECO:0000313" key="2">
    <source>
        <dbReference type="Proteomes" id="UP000194236"/>
    </source>
</evidence>
<evidence type="ECO:0000313" key="1">
    <source>
        <dbReference type="EMBL" id="OTF69523.1"/>
    </source>
</evidence>
<evidence type="ECO:0008006" key="3">
    <source>
        <dbReference type="Google" id="ProtNLM"/>
    </source>
</evidence>
<reference evidence="1 2" key="1">
    <citation type="submission" date="2017-03" db="EMBL/GenBank/DDBJ databases">
        <title>Genome Survey of Euroglyphus maynei.</title>
        <authorList>
            <person name="Arlian L.G."/>
            <person name="Morgan M.S."/>
            <person name="Rider S.D."/>
        </authorList>
    </citation>
    <scope>NUCLEOTIDE SEQUENCE [LARGE SCALE GENOMIC DNA]</scope>
    <source>
        <strain evidence="1">Arlian Lab</strain>
        <tissue evidence="1">Whole body</tissue>
    </source>
</reference>
<sequence>MGSCVKYVDDFKKLVNELESAGTHIPKHIENRLLLANLPEEFDTMEIKNEIAHFECRFLQRQHVSESQSIPNQISVSENEANLAKKKLKFCTYCKKPGHTIDECYRLMAKKLKNENEKPKIKTSNFSGMCHENLNENSLLRSK</sequence>
<protein>
    <recommendedName>
        <fullName evidence="3">CCHC-type domain-containing protein</fullName>
    </recommendedName>
</protein>
<accession>A0A1Y3API2</accession>
<gene>
    <name evidence="1" type="ORF">BLA29_001670</name>
</gene>
<comment type="caution">
    <text evidence="1">The sequence shown here is derived from an EMBL/GenBank/DDBJ whole genome shotgun (WGS) entry which is preliminary data.</text>
</comment>